<dbReference type="Proteomes" id="UP000253034">
    <property type="component" value="Unassembled WGS sequence"/>
</dbReference>
<evidence type="ECO:0000313" key="1">
    <source>
        <dbReference type="EMBL" id="RCX12059.1"/>
    </source>
</evidence>
<comment type="caution">
    <text evidence="1">The sequence shown here is derived from an EMBL/GenBank/DDBJ whole genome shotgun (WGS) entry which is preliminary data.</text>
</comment>
<dbReference type="RefSeq" id="WP_114299053.1">
    <property type="nucleotide sequence ID" value="NZ_QPJT01000024.1"/>
</dbReference>
<protein>
    <submittedName>
        <fullName evidence="1">Uncharacterized protein</fullName>
    </submittedName>
</protein>
<evidence type="ECO:0000313" key="2">
    <source>
        <dbReference type="Proteomes" id="UP000253034"/>
    </source>
</evidence>
<dbReference type="EMBL" id="QPJT01000024">
    <property type="protein sequence ID" value="RCX12059.1"/>
    <property type="molecule type" value="Genomic_DNA"/>
</dbReference>
<accession>A0A369ARR3</accession>
<sequence>MKSIYFHEDDYCQIEILPVRNYNYCKQEIEKINDFSEKHQVADGIGWTDMYIRNESPITLDVLKIPIEKLSASLKGVVSKFDSVYTGYSSYREVCKSTFAYGDTDDVVVFFDFDKEQNFVKNIWMTLDIRNEAQIDSAKQILKALSGICKLIFVDWGWGFLSELDDIAEIENYLNKREEVFKKI</sequence>
<dbReference type="OrthoDB" id="7067857at2"/>
<reference evidence="1 2" key="1">
    <citation type="submission" date="2018-07" db="EMBL/GenBank/DDBJ databases">
        <title>Genomic Encyclopedia of Type Strains, Phase IV (KMG-IV): sequencing the most valuable type-strain genomes for metagenomic binning, comparative biology and taxonomic classification.</title>
        <authorList>
            <person name="Goeker M."/>
        </authorList>
    </citation>
    <scope>NUCLEOTIDE SEQUENCE [LARGE SCALE GENOMIC DNA]</scope>
    <source>
        <strain evidence="1 2">DSM 27016</strain>
    </source>
</reference>
<proteinExistence type="predicted"/>
<gene>
    <name evidence="1" type="ORF">DFR58_1249</name>
</gene>
<keyword evidence="2" id="KW-1185">Reference proteome</keyword>
<organism evidence="1 2">
    <name type="scientific">Anaerobacterium chartisolvens</name>
    <dbReference type="NCBI Taxonomy" id="1297424"/>
    <lineage>
        <taxon>Bacteria</taxon>
        <taxon>Bacillati</taxon>
        <taxon>Bacillota</taxon>
        <taxon>Clostridia</taxon>
        <taxon>Eubacteriales</taxon>
        <taxon>Oscillospiraceae</taxon>
        <taxon>Anaerobacterium</taxon>
    </lineage>
</organism>
<name>A0A369ARR3_9FIRM</name>
<dbReference type="AlphaFoldDB" id="A0A369ARR3"/>